<accession>A0A5B7JVC9</accession>
<sequence>MITSLSYRVYFPVPCPESPRHPALATPPLRQLHAPAATRLTRHTISRWILASGARGHLHLLDGWVSVLPRLNADLVTIIFNPILTSIAPIDNITQSCIFFLHYGL</sequence>
<dbReference type="Proteomes" id="UP000324222">
    <property type="component" value="Unassembled WGS sequence"/>
</dbReference>
<protein>
    <submittedName>
        <fullName evidence="1">Uncharacterized protein</fullName>
    </submittedName>
</protein>
<name>A0A5B7JVC9_PORTR</name>
<gene>
    <name evidence="1" type="ORF">E2C01_093772</name>
</gene>
<evidence type="ECO:0000313" key="1">
    <source>
        <dbReference type="EMBL" id="MPC98403.1"/>
    </source>
</evidence>
<evidence type="ECO:0000313" key="2">
    <source>
        <dbReference type="Proteomes" id="UP000324222"/>
    </source>
</evidence>
<comment type="caution">
    <text evidence="1">The sequence shown here is derived from an EMBL/GenBank/DDBJ whole genome shotgun (WGS) entry which is preliminary data.</text>
</comment>
<proteinExistence type="predicted"/>
<keyword evidence="2" id="KW-1185">Reference proteome</keyword>
<dbReference type="EMBL" id="VSRR010113938">
    <property type="protein sequence ID" value="MPC98403.1"/>
    <property type="molecule type" value="Genomic_DNA"/>
</dbReference>
<organism evidence="1 2">
    <name type="scientific">Portunus trituberculatus</name>
    <name type="common">Swimming crab</name>
    <name type="synonym">Neptunus trituberculatus</name>
    <dbReference type="NCBI Taxonomy" id="210409"/>
    <lineage>
        <taxon>Eukaryota</taxon>
        <taxon>Metazoa</taxon>
        <taxon>Ecdysozoa</taxon>
        <taxon>Arthropoda</taxon>
        <taxon>Crustacea</taxon>
        <taxon>Multicrustacea</taxon>
        <taxon>Malacostraca</taxon>
        <taxon>Eumalacostraca</taxon>
        <taxon>Eucarida</taxon>
        <taxon>Decapoda</taxon>
        <taxon>Pleocyemata</taxon>
        <taxon>Brachyura</taxon>
        <taxon>Eubrachyura</taxon>
        <taxon>Portunoidea</taxon>
        <taxon>Portunidae</taxon>
        <taxon>Portuninae</taxon>
        <taxon>Portunus</taxon>
    </lineage>
</organism>
<dbReference type="AlphaFoldDB" id="A0A5B7JVC9"/>
<reference evidence="1 2" key="1">
    <citation type="submission" date="2019-05" db="EMBL/GenBank/DDBJ databases">
        <title>Another draft genome of Portunus trituberculatus and its Hox gene families provides insights of decapod evolution.</title>
        <authorList>
            <person name="Jeong J.-H."/>
            <person name="Song I."/>
            <person name="Kim S."/>
            <person name="Choi T."/>
            <person name="Kim D."/>
            <person name="Ryu S."/>
            <person name="Kim W."/>
        </authorList>
    </citation>
    <scope>NUCLEOTIDE SEQUENCE [LARGE SCALE GENOMIC DNA]</scope>
    <source>
        <tissue evidence="1">Muscle</tissue>
    </source>
</reference>